<gene>
    <name evidence="2" type="ORF">BDP27DRAFT_1034944</name>
</gene>
<feature type="region of interest" description="Disordered" evidence="1">
    <location>
        <begin position="110"/>
        <end position="140"/>
    </location>
</feature>
<reference evidence="2" key="1">
    <citation type="submission" date="2020-11" db="EMBL/GenBank/DDBJ databases">
        <authorList>
            <consortium name="DOE Joint Genome Institute"/>
            <person name="Ahrendt S."/>
            <person name="Riley R."/>
            <person name="Andreopoulos W."/>
            <person name="Labutti K."/>
            <person name="Pangilinan J."/>
            <person name="Ruiz-Duenas F.J."/>
            <person name="Barrasa J.M."/>
            <person name="Sanchez-Garcia M."/>
            <person name="Camarero S."/>
            <person name="Miyauchi S."/>
            <person name="Serrano A."/>
            <person name="Linde D."/>
            <person name="Babiker R."/>
            <person name="Drula E."/>
            <person name="Ayuso-Fernandez I."/>
            <person name="Pacheco R."/>
            <person name="Padilla G."/>
            <person name="Ferreira P."/>
            <person name="Barriuso J."/>
            <person name="Kellner H."/>
            <person name="Castanera R."/>
            <person name="Alfaro M."/>
            <person name="Ramirez L."/>
            <person name="Pisabarro A.G."/>
            <person name="Kuo A."/>
            <person name="Tritt A."/>
            <person name="Lipzen A."/>
            <person name="He G."/>
            <person name="Yan M."/>
            <person name="Ng V."/>
            <person name="Cullen D."/>
            <person name="Martin F."/>
            <person name="Rosso M.-N."/>
            <person name="Henrissat B."/>
            <person name="Hibbett D."/>
            <person name="Martinez A.T."/>
            <person name="Grigoriev I.V."/>
        </authorList>
    </citation>
    <scope>NUCLEOTIDE SEQUENCE</scope>
    <source>
        <strain evidence="2">AH 40177</strain>
    </source>
</reference>
<comment type="caution">
    <text evidence="2">The sequence shown here is derived from an EMBL/GenBank/DDBJ whole genome shotgun (WGS) entry which is preliminary data.</text>
</comment>
<organism evidence="2 3">
    <name type="scientific">Rhodocollybia butyracea</name>
    <dbReference type="NCBI Taxonomy" id="206335"/>
    <lineage>
        <taxon>Eukaryota</taxon>
        <taxon>Fungi</taxon>
        <taxon>Dikarya</taxon>
        <taxon>Basidiomycota</taxon>
        <taxon>Agaricomycotina</taxon>
        <taxon>Agaricomycetes</taxon>
        <taxon>Agaricomycetidae</taxon>
        <taxon>Agaricales</taxon>
        <taxon>Marasmiineae</taxon>
        <taxon>Omphalotaceae</taxon>
        <taxon>Rhodocollybia</taxon>
    </lineage>
</organism>
<evidence type="ECO:0000313" key="2">
    <source>
        <dbReference type="EMBL" id="KAF9075466.1"/>
    </source>
</evidence>
<dbReference type="EMBL" id="JADNRY010000009">
    <property type="protein sequence ID" value="KAF9075466.1"/>
    <property type="molecule type" value="Genomic_DNA"/>
</dbReference>
<evidence type="ECO:0000256" key="1">
    <source>
        <dbReference type="SAM" id="MobiDB-lite"/>
    </source>
</evidence>
<accession>A0A9P5UDS1</accession>
<dbReference type="OrthoDB" id="3011333at2759"/>
<feature type="compositionally biased region" description="Polar residues" evidence="1">
    <location>
        <begin position="1"/>
        <end position="20"/>
    </location>
</feature>
<proteinExistence type="predicted"/>
<sequence length="225" mass="24487">MNPYPSNHPNHQGQQRSSPASPRMFEVTIRVLLLHVGRLLSHYAFVYGLLFSFYFPDLPVERFQTPSDNPSTTSRSHIEGTFRSGAFSAVAGDQTIQQVSSSAGLQINRDSYAHQNPNPNPSVLRDFRRHSKNTPAHPPGTIFGEASFSAVSGYSTICTPNHVSQSLGTHSTDVLLIERNYQTVTIQAGALPSSLLGAIALFLDTKAKAEISKRVPLALSLGTRG</sequence>
<dbReference type="Proteomes" id="UP000772434">
    <property type="component" value="Unassembled WGS sequence"/>
</dbReference>
<protein>
    <submittedName>
        <fullName evidence="2">Uncharacterized protein</fullName>
    </submittedName>
</protein>
<dbReference type="AlphaFoldDB" id="A0A9P5UDS1"/>
<name>A0A9P5UDS1_9AGAR</name>
<keyword evidence="3" id="KW-1185">Reference proteome</keyword>
<evidence type="ECO:0000313" key="3">
    <source>
        <dbReference type="Proteomes" id="UP000772434"/>
    </source>
</evidence>
<feature type="region of interest" description="Disordered" evidence="1">
    <location>
        <begin position="1"/>
        <end position="21"/>
    </location>
</feature>